<dbReference type="InterPro" id="IPR050235">
    <property type="entry name" value="CK1_Ser-Thr_kinase"/>
</dbReference>
<dbReference type="Pfam" id="PF00069">
    <property type="entry name" value="Pkinase"/>
    <property type="match status" value="1"/>
</dbReference>
<feature type="compositionally biased region" description="Low complexity" evidence="2">
    <location>
        <begin position="44"/>
        <end position="53"/>
    </location>
</feature>
<dbReference type="AlphaFoldDB" id="A0AA39LKM8"/>
<dbReference type="Proteomes" id="UP001175271">
    <property type="component" value="Unassembled WGS sequence"/>
</dbReference>
<dbReference type="SUPFAM" id="SSF56112">
    <property type="entry name" value="Protein kinase-like (PK-like)"/>
    <property type="match status" value="1"/>
</dbReference>
<feature type="compositionally biased region" description="Basic and acidic residues" evidence="2">
    <location>
        <begin position="103"/>
        <end position="120"/>
    </location>
</feature>
<organism evidence="4 5">
    <name type="scientific">Steinernema hermaphroditum</name>
    <dbReference type="NCBI Taxonomy" id="289476"/>
    <lineage>
        <taxon>Eukaryota</taxon>
        <taxon>Metazoa</taxon>
        <taxon>Ecdysozoa</taxon>
        <taxon>Nematoda</taxon>
        <taxon>Chromadorea</taxon>
        <taxon>Rhabditida</taxon>
        <taxon>Tylenchina</taxon>
        <taxon>Panagrolaimomorpha</taxon>
        <taxon>Strongyloidoidea</taxon>
        <taxon>Steinernematidae</taxon>
        <taxon>Steinernema</taxon>
    </lineage>
</organism>
<dbReference type="Gene3D" id="1.10.510.10">
    <property type="entry name" value="Transferase(Phosphotransferase) domain 1"/>
    <property type="match status" value="1"/>
</dbReference>
<feature type="compositionally biased region" description="Basic and acidic residues" evidence="2">
    <location>
        <begin position="29"/>
        <end position="43"/>
    </location>
</feature>
<gene>
    <name evidence="4" type="ORF">QR680_015319</name>
</gene>
<keyword evidence="1" id="KW-0067">ATP-binding</keyword>
<dbReference type="GO" id="GO:0005524">
    <property type="term" value="F:ATP binding"/>
    <property type="evidence" value="ECO:0007669"/>
    <property type="project" value="UniProtKB-UniRule"/>
</dbReference>
<evidence type="ECO:0000259" key="3">
    <source>
        <dbReference type="PROSITE" id="PS50011"/>
    </source>
</evidence>
<name>A0AA39LKM8_9BILA</name>
<dbReference type="InterPro" id="IPR000719">
    <property type="entry name" value="Prot_kinase_dom"/>
</dbReference>
<evidence type="ECO:0000313" key="5">
    <source>
        <dbReference type="Proteomes" id="UP001175271"/>
    </source>
</evidence>
<feature type="compositionally biased region" description="Basic and acidic residues" evidence="2">
    <location>
        <begin position="75"/>
        <end position="95"/>
    </location>
</feature>
<sequence>MGTRKSRPTLSPESPKDRRKEKMKKRKKEERSKLRKKSDDSGKSGESGSGSEASRSESSGKDAESNRSKSRARKRIVDNKRNDNKRKSDRKKSDNVSKCSKYKSKERTSENHTKKVKPKDQVLLDEKNKLKAGTTLTASFLQVTVLKMLGSGGFGDVYLVKDSNDAQYAMKTEYKQEGISSRMKIEVRAYDFVMRARSKTPEAVMHLLGFFGTGAVGELKYFVMSLVGPCVEELATKTDLTWSSALRLIAQMFDGLVELHKLGFVHRDIKTANYSVGLREQNQHRRIFLMDLGMVCKVIRDPAKMPMASKYDFIGTLLYAPRISHLGGVQTRKDDLESWLYTSLDIIAPDNMPWAIESERERVFELKQEFFKKPTEFYKGHWQFVEIMDMIDKLGVFDTPDYEGIRKLIESAGKDESIDIDNVEMPFDWELPEYQTARATGRFLRKHNGTNVKPAELQE</sequence>
<dbReference type="EMBL" id="JAUCMV010000004">
    <property type="protein sequence ID" value="KAK0400564.1"/>
    <property type="molecule type" value="Genomic_DNA"/>
</dbReference>
<dbReference type="PANTHER" id="PTHR11909">
    <property type="entry name" value="CASEIN KINASE-RELATED"/>
    <property type="match status" value="1"/>
</dbReference>
<reference evidence="4" key="1">
    <citation type="submission" date="2023-06" db="EMBL/GenBank/DDBJ databases">
        <title>Genomic analysis of the entomopathogenic nematode Steinernema hermaphroditum.</title>
        <authorList>
            <person name="Schwarz E.M."/>
            <person name="Heppert J.K."/>
            <person name="Baniya A."/>
            <person name="Schwartz H.T."/>
            <person name="Tan C.-H."/>
            <person name="Antoshechkin I."/>
            <person name="Sternberg P.W."/>
            <person name="Goodrich-Blair H."/>
            <person name="Dillman A.R."/>
        </authorList>
    </citation>
    <scope>NUCLEOTIDE SEQUENCE</scope>
    <source>
        <strain evidence="4">PS9179</strain>
        <tissue evidence="4">Whole animal</tissue>
    </source>
</reference>
<protein>
    <recommendedName>
        <fullName evidence="3">Protein kinase domain-containing protein</fullName>
    </recommendedName>
</protein>
<dbReference type="SMART" id="SM00220">
    <property type="entry name" value="S_TKc"/>
    <property type="match status" value="1"/>
</dbReference>
<proteinExistence type="predicted"/>
<dbReference type="InterPro" id="IPR011009">
    <property type="entry name" value="Kinase-like_dom_sf"/>
</dbReference>
<feature type="compositionally biased region" description="Basic and acidic residues" evidence="2">
    <location>
        <begin position="54"/>
        <end position="67"/>
    </location>
</feature>
<feature type="region of interest" description="Disordered" evidence="2">
    <location>
        <begin position="1"/>
        <end position="120"/>
    </location>
</feature>
<feature type="binding site" evidence="1">
    <location>
        <position position="171"/>
    </location>
    <ligand>
        <name>ATP</name>
        <dbReference type="ChEBI" id="CHEBI:30616"/>
    </ligand>
</feature>
<keyword evidence="5" id="KW-1185">Reference proteome</keyword>
<dbReference type="InterPro" id="IPR017441">
    <property type="entry name" value="Protein_kinase_ATP_BS"/>
</dbReference>
<comment type="caution">
    <text evidence="4">The sequence shown here is derived from an EMBL/GenBank/DDBJ whole genome shotgun (WGS) entry which is preliminary data.</text>
</comment>
<evidence type="ECO:0000256" key="2">
    <source>
        <dbReference type="SAM" id="MobiDB-lite"/>
    </source>
</evidence>
<evidence type="ECO:0000313" key="4">
    <source>
        <dbReference type="EMBL" id="KAK0400564.1"/>
    </source>
</evidence>
<dbReference type="GO" id="GO:0004672">
    <property type="term" value="F:protein kinase activity"/>
    <property type="evidence" value="ECO:0007669"/>
    <property type="project" value="InterPro"/>
</dbReference>
<dbReference type="PROSITE" id="PS50011">
    <property type="entry name" value="PROTEIN_KINASE_DOM"/>
    <property type="match status" value="1"/>
</dbReference>
<keyword evidence="1" id="KW-0547">Nucleotide-binding</keyword>
<evidence type="ECO:0000256" key="1">
    <source>
        <dbReference type="PROSITE-ProRule" id="PRU10141"/>
    </source>
</evidence>
<dbReference type="PROSITE" id="PS00107">
    <property type="entry name" value="PROTEIN_KINASE_ATP"/>
    <property type="match status" value="1"/>
</dbReference>
<feature type="domain" description="Protein kinase" evidence="3">
    <location>
        <begin position="143"/>
        <end position="418"/>
    </location>
</feature>
<accession>A0AA39LKM8</accession>